<organism evidence="1 2">
    <name type="scientific">Hymenobacter negativus</name>
    <dbReference type="NCBI Taxonomy" id="2795026"/>
    <lineage>
        <taxon>Bacteria</taxon>
        <taxon>Pseudomonadati</taxon>
        <taxon>Bacteroidota</taxon>
        <taxon>Cytophagia</taxon>
        <taxon>Cytophagales</taxon>
        <taxon>Hymenobacteraceae</taxon>
        <taxon>Hymenobacter</taxon>
    </lineage>
</organism>
<proteinExistence type="predicted"/>
<evidence type="ECO:0000313" key="1">
    <source>
        <dbReference type="EMBL" id="MBO2007616.1"/>
    </source>
</evidence>
<dbReference type="Proteomes" id="UP000664369">
    <property type="component" value="Unassembled WGS sequence"/>
</dbReference>
<accession>A0ABS3Q8N6</accession>
<name>A0ABS3Q8N6_9BACT</name>
<dbReference type="EMBL" id="JAGETZ010000001">
    <property type="protein sequence ID" value="MBO2007616.1"/>
    <property type="molecule type" value="Genomic_DNA"/>
</dbReference>
<evidence type="ECO:0000313" key="2">
    <source>
        <dbReference type="Proteomes" id="UP000664369"/>
    </source>
</evidence>
<gene>
    <name evidence="1" type="ORF">J4E00_01040</name>
</gene>
<comment type="caution">
    <text evidence="1">The sequence shown here is derived from an EMBL/GenBank/DDBJ whole genome shotgun (WGS) entry which is preliminary data.</text>
</comment>
<protein>
    <submittedName>
        <fullName evidence="1">Uncharacterized protein</fullName>
    </submittedName>
</protein>
<dbReference type="RefSeq" id="WP_208173154.1">
    <property type="nucleotide sequence ID" value="NZ_JAGETZ010000001.1"/>
</dbReference>
<sequence>MLLGVYWYYGFPEGLYHFDFFTFRPGLGGHADGPAELTATVHAPDPVALLAQVRTVAARYPEVYLFGEASGQLLRLTVGYYSLPDYAFHVAGELEQVLRQLHAPLATEPLPAGAQYLSLTAPQDPTPPFSNSSIFQAVSSLSKKYQAETKSLRLDCHLPLAHKPAFINALNDICQEAHLDVLYYLDYEMRQQVNLMLFFSNGRQGVGGRPLRYTNVPALAEPVAACLVTHGGQPNHLGSYPAYYPDRGPHIVRMVDADFIL</sequence>
<keyword evidence="2" id="KW-1185">Reference proteome</keyword>
<reference evidence="1 2" key="1">
    <citation type="submission" date="2021-03" db="EMBL/GenBank/DDBJ databases">
        <authorList>
            <person name="Kim M.K."/>
        </authorList>
    </citation>
    <scope>NUCLEOTIDE SEQUENCE [LARGE SCALE GENOMIC DNA]</scope>
    <source>
        <strain evidence="1 2">BT442</strain>
    </source>
</reference>